<feature type="domain" description="Peptidase C14 caspase" evidence="4">
    <location>
        <begin position="22"/>
        <end position="293"/>
    </location>
</feature>
<gene>
    <name evidence="5" type="ORF">BD410DRAFT_731831</name>
</gene>
<evidence type="ECO:0000256" key="2">
    <source>
        <dbReference type="ARBA" id="ARBA00022703"/>
    </source>
</evidence>
<dbReference type="PANTHER" id="PTHR48104">
    <property type="entry name" value="METACASPASE-4"/>
    <property type="match status" value="1"/>
</dbReference>
<evidence type="ECO:0000313" key="6">
    <source>
        <dbReference type="Proteomes" id="UP000294933"/>
    </source>
</evidence>
<evidence type="ECO:0000256" key="1">
    <source>
        <dbReference type="ARBA" id="ARBA00009005"/>
    </source>
</evidence>
<dbReference type="GO" id="GO:0006508">
    <property type="term" value="P:proteolysis"/>
    <property type="evidence" value="ECO:0007669"/>
    <property type="project" value="InterPro"/>
</dbReference>
<dbReference type="Gene3D" id="3.40.50.12660">
    <property type="match status" value="1"/>
</dbReference>
<dbReference type="Proteomes" id="UP000294933">
    <property type="component" value="Unassembled WGS sequence"/>
</dbReference>
<dbReference type="GO" id="GO:0004197">
    <property type="term" value="F:cysteine-type endopeptidase activity"/>
    <property type="evidence" value="ECO:0007669"/>
    <property type="project" value="InterPro"/>
</dbReference>
<keyword evidence="3" id="KW-0788">Thiol protease</keyword>
<protein>
    <submittedName>
        <fullName evidence="5">Peptidase C14</fullName>
    </submittedName>
</protein>
<comment type="similarity">
    <text evidence="1">Belongs to the peptidase C14B family.</text>
</comment>
<evidence type="ECO:0000256" key="3">
    <source>
        <dbReference type="ARBA" id="ARBA00022807"/>
    </source>
</evidence>
<dbReference type="OrthoDB" id="3223806at2759"/>
<proteinExistence type="inferred from homology"/>
<dbReference type="AlphaFoldDB" id="A0A4Y7PKZ1"/>
<evidence type="ECO:0000259" key="4">
    <source>
        <dbReference type="Pfam" id="PF00656"/>
    </source>
</evidence>
<name>A0A4Y7PKZ1_9AGAM</name>
<dbReference type="GO" id="GO:0005737">
    <property type="term" value="C:cytoplasm"/>
    <property type="evidence" value="ECO:0007669"/>
    <property type="project" value="TreeGrafter"/>
</dbReference>
<keyword evidence="6" id="KW-1185">Reference proteome</keyword>
<sequence>MPPTTTQQCGTQHFQYSMCTGRKKALCIGINYRGTPNVLKGCVNDAKNVRSFLIRYYEYRSEDIVLLTDDGKTPRERPTRQNMIDAMKWLVRDARPHDSLVFHYSGHGAQIRDRNGDEVDGYDELVFPLDHKKNGHILDDEMHEIMVKPLPSGCRLTAIFDSCHSGSALGKTISSLITYSSNGSLKEVHAINESGRPVALSGGGGDVNRILRKARLIRQSPADVISWSGCKDSQTSADTTTEAGNATGAMSYAFTSCLKANQNQSYQELLVNIREILRRRYKQKPQLSSSHPIDTNLLFIA</sequence>
<dbReference type="InterPro" id="IPR011600">
    <property type="entry name" value="Pept_C14_caspase"/>
</dbReference>
<organism evidence="5 6">
    <name type="scientific">Rickenella mellea</name>
    <dbReference type="NCBI Taxonomy" id="50990"/>
    <lineage>
        <taxon>Eukaryota</taxon>
        <taxon>Fungi</taxon>
        <taxon>Dikarya</taxon>
        <taxon>Basidiomycota</taxon>
        <taxon>Agaricomycotina</taxon>
        <taxon>Agaricomycetes</taxon>
        <taxon>Hymenochaetales</taxon>
        <taxon>Rickenellaceae</taxon>
        <taxon>Rickenella</taxon>
    </lineage>
</organism>
<dbReference type="InterPro" id="IPR029030">
    <property type="entry name" value="Caspase-like_dom_sf"/>
</dbReference>
<dbReference type="InterPro" id="IPR050452">
    <property type="entry name" value="Metacaspase"/>
</dbReference>
<evidence type="ECO:0000313" key="5">
    <source>
        <dbReference type="EMBL" id="TDL16047.1"/>
    </source>
</evidence>
<dbReference type="Pfam" id="PF00656">
    <property type="entry name" value="Peptidase_C14"/>
    <property type="match status" value="1"/>
</dbReference>
<reference evidence="5 6" key="1">
    <citation type="submission" date="2018-06" db="EMBL/GenBank/DDBJ databases">
        <title>A transcriptomic atlas of mushroom development highlights an independent origin of complex multicellularity.</title>
        <authorList>
            <consortium name="DOE Joint Genome Institute"/>
            <person name="Krizsan K."/>
            <person name="Almasi E."/>
            <person name="Merenyi Z."/>
            <person name="Sahu N."/>
            <person name="Viragh M."/>
            <person name="Koszo T."/>
            <person name="Mondo S."/>
            <person name="Kiss B."/>
            <person name="Balint B."/>
            <person name="Kues U."/>
            <person name="Barry K."/>
            <person name="Hegedus J.C."/>
            <person name="Henrissat B."/>
            <person name="Johnson J."/>
            <person name="Lipzen A."/>
            <person name="Ohm R."/>
            <person name="Nagy I."/>
            <person name="Pangilinan J."/>
            <person name="Yan J."/>
            <person name="Xiong Y."/>
            <person name="Grigoriev I.V."/>
            <person name="Hibbett D.S."/>
            <person name="Nagy L.G."/>
        </authorList>
    </citation>
    <scope>NUCLEOTIDE SEQUENCE [LARGE SCALE GENOMIC DNA]</scope>
    <source>
        <strain evidence="5 6">SZMC22713</strain>
    </source>
</reference>
<keyword evidence="3" id="KW-0645">Protease</keyword>
<dbReference type="EMBL" id="ML170253">
    <property type="protein sequence ID" value="TDL16047.1"/>
    <property type="molecule type" value="Genomic_DNA"/>
</dbReference>
<dbReference type="GO" id="GO:0006915">
    <property type="term" value="P:apoptotic process"/>
    <property type="evidence" value="ECO:0007669"/>
    <property type="project" value="UniProtKB-KW"/>
</dbReference>
<accession>A0A4Y7PKZ1</accession>
<dbReference type="PANTHER" id="PTHR48104:SF30">
    <property type="entry name" value="METACASPASE-1"/>
    <property type="match status" value="1"/>
</dbReference>
<keyword evidence="2" id="KW-0053">Apoptosis</keyword>
<keyword evidence="3" id="KW-0378">Hydrolase</keyword>
<dbReference type="VEuPathDB" id="FungiDB:BD410DRAFT_731831"/>
<dbReference type="SUPFAM" id="SSF52129">
    <property type="entry name" value="Caspase-like"/>
    <property type="match status" value="1"/>
</dbReference>